<sequence length="119" mass="12267">MANAPATALPPWPSSTSTATAVWTPSTPASRTSRSGSTATAMAAPTPASCAPCRNWAFATSTCKPSKATAWIRAICSAWSRTTAPRMGRTMPWSMSGLPATVAATAPARPPACRPWVSC</sequence>
<protein>
    <submittedName>
        <fullName evidence="2">Uncharacterized protein</fullName>
    </submittedName>
</protein>
<evidence type="ECO:0000256" key="1">
    <source>
        <dbReference type="SAM" id="MobiDB-lite"/>
    </source>
</evidence>
<evidence type="ECO:0000313" key="2">
    <source>
        <dbReference type="EMBL" id="KZS01019.1"/>
    </source>
</evidence>
<evidence type="ECO:0000313" key="3">
    <source>
        <dbReference type="Proteomes" id="UP000076858"/>
    </source>
</evidence>
<gene>
    <name evidence="2" type="ORF">APZ42_002450</name>
</gene>
<organism evidence="2 3">
    <name type="scientific">Daphnia magna</name>
    <dbReference type="NCBI Taxonomy" id="35525"/>
    <lineage>
        <taxon>Eukaryota</taxon>
        <taxon>Metazoa</taxon>
        <taxon>Ecdysozoa</taxon>
        <taxon>Arthropoda</taxon>
        <taxon>Crustacea</taxon>
        <taxon>Branchiopoda</taxon>
        <taxon>Diplostraca</taxon>
        <taxon>Cladocera</taxon>
        <taxon>Anomopoda</taxon>
        <taxon>Daphniidae</taxon>
        <taxon>Daphnia</taxon>
    </lineage>
</organism>
<name>A0A164I953_9CRUS</name>
<dbReference type="Proteomes" id="UP000076858">
    <property type="component" value="Unassembled WGS sequence"/>
</dbReference>
<feature type="compositionally biased region" description="Polar residues" evidence="1">
    <location>
        <begin position="14"/>
        <end position="23"/>
    </location>
</feature>
<comment type="caution">
    <text evidence="2">The sequence shown here is derived from an EMBL/GenBank/DDBJ whole genome shotgun (WGS) entry which is preliminary data.</text>
</comment>
<feature type="region of interest" description="Disordered" evidence="1">
    <location>
        <begin position="1"/>
        <end position="47"/>
    </location>
</feature>
<reference evidence="2 3" key="1">
    <citation type="submission" date="2016-03" db="EMBL/GenBank/DDBJ databases">
        <title>EvidentialGene: Evidence-directed Construction of Genes on Genomes.</title>
        <authorList>
            <person name="Gilbert D.G."/>
            <person name="Choi J.-H."/>
            <person name="Mockaitis K."/>
            <person name="Colbourne J."/>
            <person name="Pfrender M."/>
        </authorList>
    </citation>
    <scope>NUCLEOTIDE SEQUENCE [LARGE SCALE GENOMIC DNA]</scope>
    <source>
        <strain evidence="2 3">Xinb3</strain>
        <tissue evidence="2">Complete organism</tissue>
    </source>
</reference>
<dbReference type="AlphaFoldDB" id="A0A164I953"/>
<feature type="compositionally biased region" description="Low complexity" evidence="1">
    <location>
        <begin position="24"/>
        <end position="47"/>
    </location>
</feature>
<dbReference type="EMBL" id="LRGB01007840">
    <property type="protein sequence ID" value="KZS01019.1"/>
    <property type="molecule type" value="Genomic_DNA"/>
</dbReference>
<proteinExistence type="predicted"/>
<accession>A0A164I953</accession>
<keyword evidence="3" id="KW-1185">Reference proteome</keyword>